<reference evidence="1" key="1">
    <citation type="journal article" date="2023" name="Insect Mol. Biol.">
        <title>Genome sequencing provides insights into the evolution of gene families encoding plant cell wall-degrading enzymes in longhorned beetles.</title>
        <authorList>
            <person name="Shin N.R."/>
            <person name="Okamura Y."/>
            <person name="Kirsch R."/>
            <person name="Pauchet Y."/>
        </authorList>
    </citation>
    <scope>NUCLEOTIDE SEQUENCE</scope>
    <source>
        <strain evidence="1">RBIC_L_NR</strain>
    </source>
</reference>
<evidence type="ECO:0000313" key="2">
    <source>
        <dbReference type="Proteomes" id="UP001162156"/>
    </source>
</evidence>
<dbReference type="Proteomes" id="UP001162156">
    <property type="component" value="Unassembled WGS sequence"/>
</dbReference>
<dbReference type="AlphaFoldDB" id="A0AAV8XEQ2"/>
<keyword evidence="2" id="KW-1185">Reference proteome</keyword>
<organism evidence="1 2">
    <name type="scientific">Rhamnusium bicolor</name>
    <dbReference type="NCBI Taxonomy" id="1586634"/>
    <lineage>
        <taxon>Eukaryota</taxon>
        <taxon>Metazoa</taxon>
        <taxon>Ecdysozoa</taxon>
        <taxon>Arthropoda</taxon>
        <taxon>Hexapoda</taxon>
        <taxon>Insecta</taxon>
        <taxon>Pterygota</taxon>
        <taxon>Neoptera</taxon>
        <taxon>Endopterygota</taxon>
        <taxon>Coleoptera</taxon>
        <taxon>Polyphaga</taxon>
        <taxon>Cucujiformia</taxon>
        <taxon>Chrysomeloidea</taxon>
        <taxon>Cerambycidae</taxon>
        <taxon>Lepturinae</taxon>
        <taxon>Rhagiini</taxon>
        <taxon>Rhamnusium</taxon>
    </lineage>
</organism>
<proteinExistence type="predicted"/>
<gene>
    <name evidence="1" type="ORF">NQ314_011845</name>
</gene>
<comment type="caution">
    <text evidence="1">The sequence shown here is derived from an EMBL/GenBank/DDBJ whole genome shotgun (WGS) entry which is preliminary data.</text>
</comment>
<accession>A0AAV8XEQ2</accession>
<sequence length="62" mass="7186">MVAHVHHYTKISGFDADLFMECNTSLKEIMESYREIENMKPANIPRLTALKKHLTNLKSILL</sequence>
<protein>
    <submittedName>
        <fullName evidence="1">Uncharacterized protein</fullName>
    </submittedName>
</protein>
<name>A0AAV8XEQ2_9CUCU</name>
<evidence type="ECO:0000313" key="1">
    <source>
        <dbReference type="EMBL" id="KAJ8937456.1"/>
    </source>
</evidence>
<dbReference type="EMBL" id="JANEYF010003318">
    <property type="protein sequence ID" value="KAJ8937456.1"/>
    <property type="molecule type" value="Genomic_DNA"/>
</dbReference>